<evidence type="ECO:0000313" key="2">
    <source>
        <dbReference type="EMBL" id="KAF6417549.1"/>
    </source>
</evidence>
<keyword evidence="2" id="KW-0436">Ligase</keyword>
<dbReference type="InParanoid" id="A0A7J8D3P5"/>
<dbReference type="Proteomes" id="UP000550707">
    <property type="component" value="Unassembled WGS sequence"/>
</dbReference>
<comment type="caution">
    <text evidence="2">The sequence shown here is derived from an EMBL/GenBank/DDBJ whole genome shotgun (WGS) entry which is preliminary data.</text>
</comment>
<protein>
    <submittedName>
        <fullName evidence="2">Tubulin tyrosine ligase like 6</fullName>
    </submittedName>
</protein>
<dbReference type="AlphaFoldDB" id="A0A7J8D3P5"/>
<name>A0A7J8D3P5_MOLMO</name>
<sequence>MLQHQPLEGKEETESEEREDSSAAELKEIVTLALVRENTAEKNGLQDGQQQGKTKRKKKRMK</sequence>
<organism evidence="2 3">
    <name type="scientific">Molossus molossus</name>
    <name type="common">Pallas' mastiff bat</name>
    <name type="synonym">Vespertilio molossus</name>
    <dbReference type="NCBI Taxonomy" id="27622"/>
    <lineage>
        <taxon>Eukaryota</taxon>
        <taxon>Metazoa</taxon>
        <taxon>Chordata</taxon>
        <taxon>Craniata</taxon>
        <taxon>Vertebrata</taxon>
        <taxon>Euteleostomi</taxon>
        <taxon>Mammalia</taxon>
        <taxon>Eutheria</taxon>
        <taxon>Laurasiatheria</taxon>
        <taxon>Chiroptera</taxon>
        <taxon>Yangochiroptera</taxon>
        <taxon>Molossidae</taxon>
        <taxon>Molossus</taxon>
    </lineage>
</organism>
<accession>A0A7J8D3P5</accession>
<dbReference type="EMBL" id="JACASF010000019">
    <property type="protein sequence ID" value="KAF6417549.1"/>
    <property type="molecule type" value="Genomic_DNA"/>
</dbReference>
<keyword evidence="3" id="KW-1185">Reference proteome</keyword>
<evidence type="ECO:0000313" key="3">
    <source>
        <dbReference type="Proteomes" id="UP000550707"/>
    </source>
</evidence>
<proteinExistence type="predicted"/>
<gene>
    <name evidence="2" type="ORF">HJG59_018978</name>
</gene>
<dbReference type="GO" id="GO:0016874">
    <property type="term" value="F:ligase activity"/>
    <property type="evidence" value="ECO:0007669"/>
    <property type="project" value="UniProtKB-KW"/>
</dbReference>
<feature type="region of interest" description="Disordered" evidence="1">
    <location>
        <begin position="1"/>
        <end position="62"/>
    </location>
</feature>
<reference evidence="2 3" key="1">
    <citation type="journal article" date="2020" name="Nature">
        <title>Six reference-quality genomes reveal evolution of bat adaptations.</title>
        <authorList>
            <person name="Jebb D."/>
            <person name="Huang Z."/>
            <person name="Pippel M."/>
            <person name="Hughes G.M."/>
            <person name="Lavrichenko K."/>
            <person name="Devanna P."/>
            <person name="Winkler S."/>
            <person name="Jermiin L.S."/>
            <person name="Skirmuntt E.C."/>
            <person name="Katzourakis A."/>
            <person name="Burkitt-Gray L."/>
            <person name="Ray D.A."/>
            <person name="Sullivan K.A.M."/>
            <person name="Roscito J.G."/>
            <person name="Kirilenko B.M."/>
            <person name="Davalos L.M."/>
            <person name="Corthals A.P."/>
            <person name="Power M.L."/>
            <person name="Jones G."/>
            <person name="Ransome R.D."/>
            <person name="Dechmann D.K.N."/>
            <person name="Locatelli A.G."/>
            <person name="Puechmaille S.J."/>
            <person name="Fedrigo O."/>
            <person name="Jarvis E.D."/>
            <person name="Hiller M."/>
            <person name="Vernes S.C."/>
            <person name="Myers E.W."/>
            <person name="Teeling E.C."/>
        </authorList>
    </citation>
    <scope>NUCLEOTIDE SEQUENCE [LARGE SCALE GENOMIC DNA]</scope>
    <source>
        <strain evidence="2">MMolMol1</strain>
        <tissue evidence="2">Muscle</tissue>
    </source>
</reference>
<feature type="compositionally biased region" description="Basic residues" evidence="1">
    <location>
        <begin position="53"/>
        <end position="62"/>
    </location>
</feature>
<evidence type="ECO:0000256" key="1">
    <source>
        <dbReference type="SAM" id="MobiDB-lite"/>
    </source>
</evidence>